<dbReference type="OrthoDB" id="421838at2759"/>
<gene>
    <name evidence="7" type="ORF">PPROV_000410800</name>
</gene>
<evidence type="ECO:0000256" key="1">
    <source>
        <dbReference type="ARBA" id="ARBA00022723"/>
    </source>
</evidence>
<dbReference type="GO" id="GO:0042393">
    <property type="term" value="F:histone binding"/>
    <property type="evidence" value="ECO:0007669"/>
    <property type="project" value="TreeGrafter"/>
</dbReference>
<organism evidence="7 8">
    <name type="scientific">Pycnococcus provasolii</name>
    <dbReference type="NCBI Taxonomy" id="41880"/>
    <lineage>
        <taxon>Eukaryota</taxon>
        <taxon>Viridiplantae</taxon>
        <taxon>Chlorophyta</taxon>
        <taxon>Pseudoscourfieldiophyceae</taxon>
        <taxon>Pseudoscourfieldiales</taxon>
        <taxon>Pycnococcaceae</taxon>
        <taxon>Pycnococcus</taxon>
    </lineage>
</organism>
<dbReference type="InterPro" id="IPR001965">
    <property type="entry name" value="Znf_PHD"/>
</dbReference>
<evidence type="ECO:0000256" key="2">
    <source>
        <dbReference type="ARBA" id="ARBA00022771"/>
    </source>
</evidence>
<protein>
    <recommendedName>
        <fullName evidence="6">PHD-type domain-containing protein</fullName>
    </recommendedName>
</protein>
<dbReference type="PROSITE" id="PS01359">
    <property type="entry name" value="ZF_PHD_1"/>
    <property type="match status" value="1"/>
</dbReference>
<sequence length="924" mass="101858">MATAQDSSHAGGSRAVYNAHNVGVDNMDMSSVLPQTNVKTFLNRMLALPVSMQEKLFGLFTTLLAYQIAEAKSKAEYFEGRIPTVYAEKMTLKKETPIELPNQPKTVKLDLSHFVADCGFPFEKALELLEADRAKDPETTSGFYVQKHLPHVTNGERWLLLALEVRTPGQPTRNSRGRRISPHQYKIIRPTLGVARVLKGADDLHEKFRAVDDDRMSKMWKRSYDQDVSPQGPLRKKNIALLNGNVTPVLPTVVNAIKDIHGGYPAVVRMQDSSGDMSTYRIGIQVQIYGNTERQTHDAKIVINAVISKLLKMAPLIPEEDAVAALDAPTQMLLLTHGDERGADDESDDEEDGVPTQRKRRTQSKDKGKSRVISIKERVNRLRGDPADDDLVADDDDIDESTLAKLSGLWDDGVPLPTLTEEARERRKIARQSSQASAKKQAAPTKKAQGKARADAIVVDDDDDLEVLDDVPTSVACVDVPSPIATGARPRRATAARKSLCEEEENMEEAEEEEEEESEEEEEDPNDDHCAICNLGGVLVCCEKCPKSYHFECLSAPREEVEAADPWHCPACCEEECAKCCEEEEAQKLASSSEQSADDTAAPEAPPTLEELALANPRILVGRRIRKHFAGHGWFAGTIKRYDAKNDPRLGEPPGLYIRYDDNDREHVYVKDAIALLVDDPPAAPPPLPLPPPPPLPASPNEHAEPIPMEAFTPGEALVKSAPEEAPETEAAAHAATMSAGDRKGKRAMYDEDDGRVPKAPRFSEAGAGTSAVPPEDIVDLEAEDEEDPYLSKRRRLGDLTNLVRDGKSHPLDVCVPCPSGGTLRAHIDGNGYISCARTGARREDCERLLLDSGKLDQFENIARQNGPEKKYYCFACAPKMKEESSSMVAVPPWSQSAQEDYGVRAWKNQALLVDHVRQHHAAY</sequence>
<evidence type="ECO:0000256" key="5">
    <source>
        <dbReference type="SAM" id="MobiDB-lite"/>
    </source>
</evidence>
<feature type="compositionally biased region" description="Pro residues" evidence="5">
    <location>
        <begin position="682"/>
        <end position="698"/>
    </location>
</feature>
<accession>A0A830HDA6</accession>
<dbReference type="InterPro" id="IPR026937">
    <property type="entry name" value="SBNO_Helicase_C_dom"/>
</dbReference>
<dbReference type="Pfam" id="PF13871">
    <property type="entry name" value="Helicase_C_4"/>
    <property type="match status" value="1"/>
</dbReference>
<dbReference type="Gene3D" id="3.30.40.10">
    <property type="entry name" value="Zinc/RING finger domain, C3HC4 (zinc finger)"/>
    <property type="match status" value="1"/>
</dbReference>
<feature type="compositionally biased region" description="Low complexity" evidence="5">
    <location>
        <begin position="431"/>
        <end position="447"/>
    </location>
</feature>
<dbReference type="GO" id="GO:0005634">
    <property type="term" value="C:nucleus"/>
    <property type="evidence" value="ECO:0007669"/>
    <property type="project" value="TreeGrafter"/>
</dbReference>
<dbReference type="Proteomes" id="UP000660262">
    <property type="component" value="Unassembled WGS sequence"/>
</dbReference>
<dbReference type="SUPFAM" id="SSF57903">
    <property type="entry name" value="FYVE/PHD zinc finger"/>
    <property type="match status" value="1"/>
</dbReference>
<evidence type="ECO:0000259" key="6">
    <source>
        <dbReference type="PROSITE" id="PS50016"/>
    </source>
</evidence>
<dbReference type="Pfam" id="PF00628">
    <property type="entry name" value="PHD"/>
    <property type="match status" value="1"/>
</dbReference>
<dbReference type="InterPro" id="IPR013083">
    <property type="entry name" value="Znf_RING/FYVE/PHD"/>
</dbReference>
<dbReference type="PANTHER" id="PTHR12706">
    <property type="entry name" value="STRAWBERRY NOTCH-RELATED"/>
    <property type="match status" value="1"/>
</dbReference>
<feature type="compositionally biased region" description="Acidic residues" evidence="5">
    <location>
        <begin position="502"/>
        <end position="526"/>
    </location>
</feature>
<comment type="caution">
    <text evidence="7">The sequence shown here is derived from an EMBL/GenBank/DDBJ whole genome shotgun (WGS) entry which is preliminary data.</text>
</comment>
<reference evidence="7" key="1">
    <citation type="submission" date="2020-10" db="EMBL/GenBank/DDBJ databases">
        <title>Unveiling of a novel bifunctional photoreceptor, Dualchrome1, isolated from a cosmopolitan green alga.</title>
        <authorList>
            <person name="Suzuki S."/>
            <person name="Kawachi M."/>
        </authorList>
    </citation>
    <scope>NUCLEOTIDE SEQUENCE</scope>
    <source>
        <strain evidence="7">NIES 2893</strain>
    </source>
</reference>
<name>A0A830HDA6_9CHLO</name>
<dbReference type="InterPro" id="IPR057332">
    <property type="entry name" value="SBNO_a/b_dom"/>
</dbReference>
<keyword evidence="1" id="KW-0479">Metal-binding</keyword>
<evidence type="ECO:0000256" key="4">
    <source>
        <dbReference type="PROSITE-ProRule" id="PRU00146"/>
    </source>
</evidence>
<feature type="region of interest" description="Disordered" evidence="5">
    <location>
        <begin position="486"/>
        <end position="527"/>
    </location>
</feature>
<dbReference type="GO" id="GO:0031490">
    <property type="term" value="F:chromatin DNA binding"/>
    <property type="evidence" value="ECO:0007669"/>
    <property type="project" value="TreeGrafter"/>
</dbReference>
<dbReference type="InterPro" id="IPR011011">
    <property type="entry name" value="Znf_FYVE_PHD"/>
</dbReference>
<keyword evidence="3" id="KW-0862">Zinc</keyword>
<dbReference type="AlphaFoldDB" id="A0A830HDA6"/>
<feature type="compositionally biased region" description="Basic and acidic residues" evidence="5">
    <location>
        <begin position="363"/>
        <end position="373"/>
    </location>
</feature>
<feature type="compositionally biased region" description="Acidic residues" evidence="5">
    <location>
        <begin position="342"/>
        <end position="353"/>
    </location>
</feature>
<dbReference type="SMART" id="SM00249">
    <property type="entry name" value="PHD"/>
    <property type="match status" value="1"/>
</dbReference>
<feature type="domain" description="PHD-type" evidence="6">
    <location>
        <begin position="527"/>
        <end position="575"/>
    </location>
</feature>
<keyword evidence="8" id="KW-1185">Reference proteome</keyword>
<feature type="region of interest" description="Disordered" evidence="5">
    <location>
        <begin position="591"/>
        <end position="610"/>
    </location>
</feature>
<evidence type="ECO:0000313" key="8">
    <source>
        <dbReference type="Proteomes" id="UP000660262"/>
    </source>
</evidence>
<proteinExistence type="predicted"/>
<keyword evidence="2 4" id="KW-0863">Zinc-finger</keyword>
<evidence type="ECO:0000313" key="7">
    <source>
        <dbReference type="EMBL" id="GHP05356.1"/>
    </source>
</evidence>
<dbReference type="GO" id="GO:0008270">
    <property type="term" value="F:zinc ion binding"/>
    <property type="evidence" value="ECO:0007669"/>
    <property type="project" value="UniProtKB-KW"/>
</dbReference>
<feature type="compositionally biased region" description="Low complexity" evidence="5">
    <location>
        <begin position="598"/>
        <end position="610"/>
    </location>
</feature>
<feature type="region of interest" description="Disordered" evidence="5">
    <location>
        <begin position="340"/>
        <end position="373"/>
    </location>
</feature>
<dbReference type="InterPro" id="IPR026741">
    <property type="entry name" value="SNO"/>
</dbReference>
<dbReference type="InterPro" id="IPR019786">
    <property type="entry name" value="Zinc_finger_PHD-type_CS"/>
</dbReference>
<dbReference type="Pfam" id="PF25373">
    <property type="entry name" value="SBNO"/>
    <property type="match status" value="1"/>
</dbReference>
<evidence type="ECO:0000256" key="3">
    <source>
        <dbReference type="ARBA" id="ARBA00022833"/>
    </source>
</evidence>
<dbReference type="PANTHER" id="PTHR12706:SF30">
    <property type="entry name" value="PROTEIN STRAWBERRY NOTCH-RELATED"/>
    <property type="match status" value="1"/>
</dbReference>
<dbReference type="EMBL" id="BNJQ01000010">
    <property type="protein sequence ID" value="GHP05356.1"/>
    <property type="molecule type" value="Genomic_DNA"/>
</dbReference>
<feature type="region of interest" description="Disordered" evidence="5">
    <location>
        <begin position="722"/>
        <end position="773"/>
    </location>
</feature>
<feature type="region of interest" description="Disordered" evidence="5">
    <location>
        <begin position="680"/>
        <end position="704"/>
    </location>
</feature>
<dbReference type="PROSITE" id="PS50016">
    <property type="entry name" value="ZF_PHD_2"/>
    <property type="match status" value="1"/>
</dbReference>
<dbReference type="InterPro" id="IPR019787">
    <property type="entry name" value="Znf_PHD-finger"/>
</dbReference>
<dbReference type="GO" id="GO:0006355">
    <property type="term" value="P:regulation of DNA-templated transcription"/>
    <property type="evidence" value="ECO:0007669"/>
    <property type="project" value="InterPro"/>
</dbReference>
<feature type="region of interest" description="Disordered" evidence="5">
    <location>
        <begin position="424"/>
        <end position="454"/>
    </location>
</feature>